<dbReference type="Gene3D" id="3.30.428.10">
    <property type="entry name" value="HIT-like"/>
    <property type="match status" value="1"/>
</dbReference>
<sequence>MWARWMSSHRRRACVFCDRTQIETNGILYEDERVLAFRDNHPRATVHVLVVPKEHIANTAALHSLHVPLVEHMLAVGKTVVDEECKRIQHTRPSSPYDHIMDHAELIVPRVFGFHQAPFNSIDHLHLHCLASPFLPSWNRFRYTEWACLQNFVSVATLLERLHDPSRRPSSI</sequence>
<organism evidence="6 7">
    <name type="scientific">Aphanomyces stellatus</name>
    <dbReference type="NCBI Taxonomy" id="120398"/>
    <lineage>
        <taxon>Eukaryota</taxon>
        <taxon>Sar</taxon>
        <taxon>Stramenopiles</taxon>
        <taxon>Oomycota</taxon>
        <taxon>Saprolegniomycetes</taxon>
        <taxon>Saprolegniales</taxon>
        <taxon>Verrucalvaceae</taxon>
        <taxon>Aphanomyces</taxon>
    </lineage>
</organism>
<dbReference type="SUPFAM" id="SSF54197">
    <property type="entry name" value="HIT-like"/>
    <property type="match status" value="1"/>
</dbReference>
<evidence type="ECO:0000256" key="3">
    <source>
        <dbReference type="PROSITE-ProRule" id="PRU00464"/>
    </source>
</evidence>
<dbReference type="EMBL" id="CAADRA010006431">
    <property type="protein sequence ID" value="VFT95498.1"/>
    <property type="molecule type" value="Genomic_DNA"/>
</dbReference>
<dbReference type="PANTHER" id="PTHR12486">
    <property type="entry name" value="APRATAXIN-RELATED"/>
    <property type="match status" value="1"/>
</dbReference>
<reference evidence="5" key="2">
    <citation type="submission" date="2019-06" db="EMBL/GenBank/DDBJ databases">
        <title>Genomics analysis of Aphanomyces spp. identifies a new class of oomycete effector associated with host adaptation.</title>
        <authorList>
            <person name="Gaulin E."/>
        </authorList>
    </citation>
    <scope>NUCLEOTIDE SEQUENCE</scope>
    <source>
        <strain evidence="5">CBS 578.67</strain>
    </source>
</reference>
<feature type="domain" description="HIT" evidence="4">
    <location>
        <begin position="15"/>
        <end position="140"/>
    </location>
</feature>
<feature type="short sequence motif" description="Histidine triad motif" evidence="3">
    <location>
        <begin position="124"/>
        <end position="128"/>
    </location>
</feature>
<dbReference type="AlphaFoldDB" id="A0A485LAZ6"/>
<keyword evidence="7" id="KW-1185">Reference proteome</keyword>
<dbReference type="InterPro" id="IPR036265">
    <property type="entry name" value="HIT-like_sf"/>
</dbReference>
<gene>
    <name evidence="6" type="primary">Aste57867_18764</name>
    <name evidence="5" type="ORF">As57867_018700</name>
    <name evidence="6" type="ORF">ASTE57867_18764</name>
</gene>
<accession>A0A485LAZ6</accession>
<dbReference type="Proteomes" id="UP000332933">
    <property type="component" value="Unassembled WGS sequence"/>
</dbReference>
<keyword evidence="2" id="KW-0378">Hydrolase</keyword>
<reference evidence="6 7" key="1">
    <citation type="submission" date="2019-03" db="EMBL/GenBank/DDBJ databases">
        <authorList>
            <person name="Gaulin E."/>
            <person name="Dumas B."/>
        </authorList>
    </citation>
    <scope>NUCLEOTIDE SEQUENCE [LARGE SCALE GENOMIC DNA]</scope>
    <source>
        <strain evidence="6">CBS 568.67</strain>
    </source>
</reference>
<evidence type="ECO:0000313" key="5">
    <source>
        <dbReference type="EMBL" id="KAF0689806.1"/>
    </source>
</evidence>
<evidence type="ECO:0000313" key="7">
    <source>
        <dbReference type="Proteomes" id="UP000332933"/>
    </source>
</evidence>
<dbReference type="OrthoDB" id="1915375at2759"/>
<dbReference type="EMBL" id="VJMH01006410">
    <property type="protein sequence ID" value="KAF0689806.1"/>
    <property type="molecule type" value="Genomic_DNA"/>
</dbReference>
<name>A0A485LAZ6_9STRA</name>
<keyword evidence="1" id="KW-0547">Nucleotide-binding</keyword>
<proteinExistence type="predicted"/>
<evidence type="ECO:0000259" key="4">
    <source>
        <dbReference type="PROSITE" id="PS51084"/>
    </source>
</evidence>
<protein>
    <submittedName>
        <fullName evidence="6">Aste57867_18764 protein</fullName>
    </submittedName>
</protein>
<evidence type="ECO:0000313" key="6">
    <source>
        <dbReference type="EMBL" id="VFT95498.1"/>
    </source>
</evidence>
<dbReference type="InterPro" id="IPR011146">
    <property type="entry name" value="HIT-like"/>
</dbReference>
<dbReference type="GO" id="GO:0016787">
    <property type="term" value="F:hydrolase activity"/>
    <property type="evidence" value="ECO:0007669"/>
    <property type="project" value="UniProtKB-KW"/>
</dbReference>
<dbReference type="Pfam" id="PF11969">
    <property type="entry name" value="DcpS_C"/>
    <property type="match status" value="1"/>
</dbReference>
<evidence type="ECO:0000256" key="2">
    <source>
        <dbReference type="ARBA" id="ARBA00022801"/>
    </source>
</evidence>
<dbReference type="PANTHER" id="PTHR12486:SF5">
    <property type="entry name" value="ADENOSINE 5'-MONOPHOSPHORAMIDASE HINT3"/>
    <property type="match status" value="1"/>
</dbReference>
<dbReference type="GO" id="GO:0000166">
    <property type="term" value="F:nucleotide binding"/>
    <property type="evidence" value="ECO:0007669"/>
    <property type="project" value="UniProtKB-KW"/>
</dbReference>
<evidence type="ECO:0000256" key="1">
    <source>
        <dbReference type="ARBA" id="ARBA00022741"/>
    </source>
</evidence>
<dbReference type="PROSITE" id="PS51084">
    <property type="entry name" value="HIT_2"/>
    <property type="match status" value="1"/>
</dbReference>